<protein>
    <recommendedName>
        <fullName evidence="5">Tc1-like transposase DDE domain-containing protein</fullName>
    </recommendedName>
</protein>
<dbReference type="PANTHER" id="PTHR46564:SF1">
    <property type="entry name" value="TRANSPOSASE"/>
    <property type="match status" value="1"/>
</dbReference>
<proteinExistence type="predicted"/>
<feature type="domain" description="Winged helix-turn helix" evidence="2">
    <location>
        <begin position="141"/>
        <end position="191"/>
    </location>
</feature>
<gene>
    <name evidence="3" type="ORF">K469DRAFT_807677</name>
</gene>
<dbReference type="AlphaFoldDB" id="A0A6A6DDD5"/>
<dbReference type="OrthoDB" id="5386133at2759"/>
<sequence length="384" mass="44319">AEILPRATSRPLGSHLTVFCKRSENRLICQNRSHRTPPKFIWPIVTRLQYTPCTVNMGQKLPATTINLVIAYLNDNRPVEAITNVTKASSATVYRIRLSLDLFGTPYAPRTVRQGRPARLTRFHEDELLNYLEYTPTAQLDEMQNFLLDKHEISCSISTIYRVLQRRNWSRKKTQRRAAERDNELRVAWQARLVTWEVYMLVFVDESGANERTGYRRYGWAPVGVSAVNILPIKRSERWSILPALTIKGWIDCLIIQGSITAEIFEAWLEFKVLSQCTPWPGPRLVLIMDNTSIHKSNQIQELCNAARVYQKDLPPYSPEFNPIEATFGDMKAWIKKNCKLAEQFSNFSVFYYVANQVGGQNARQHIQKAGYISRESIDELYEA</sequence>
<dbReference type="InterPro" id="IPR047655">
    <property type="entry name" value="Transpos_IS630-like"/>
</dbReference>
<accession>A0A6A6DDD5</accession>
<dbReference type="Proteomes" id="UP000800200">
    <property type="component" value="Unassembled WGS sequence"/>
</dbReference>
<dbReference type="Pfam" id="PF13358">
    <property type="entry name" value="DDE_3"/>
    <property type="match status" value="1"/>
</dbReference>
<name>A0A6A6DDD5_9PEZI</name>
<dbReference type="Pfam" id="PF13592">
    <property type="entry name" value="HTH_33"/>
    <property type="match status" value="1"/>
</dbReference>
<feature type="non-terminal residue" evidence="3">
    <location>
        <position position="1"/>
    </location>
</feature>
<dbReference type="PANTHER" id="PTHR46564">
    <property type="entry name" value="TRANSPOSASE"/>
    <property type="match status" value="1"/>
</dbReference>
<evidence type="ECO:0000259" key="1">
    <source>
        <dbReference type="Pfam" id="PF13358"/>
    </source>
</evidence>
<organism evidence="3 4">
    <name type="scientific">Zopfia rhizophila CBS 207.26</name>
    <dbReference type="NCBI Taxonomy" id="1314779"/>
    <lineage>
        <taxon>Eukaryota</taxon>
        <taxon>Fungi</taxon>
        <taxon>Dikarya</taxon>
        <taxon>Ascomycota</taxon>
        <taxon>Pezizomycotina</taxon>
        <taxon>Dothideomycetes</taxon>
        <taxon>Dothideomycetes incertae sedis</taxon>
        <taxon>Zopfiaceae</taxon>
        <taxon>Zopfia</taxon>
    </lineage>
</organism>
<dbReference type="SUPFAM" id="SSF53098">
    <property type="entry name" value="Ribonuclease H-like"/>
    <property type="match status" value="1"/>
</dbReference>
<dbReference type="InterPro" id="IPR012337">
    <property type="entry name" value="RNaseH-like_sf"/>
</dbReference>
<keyword evidence="4" id="KW-1185">Reference proteome</keyword>
<feature type="domain" description="Tc1-like transposase DDE" evidence="1">
    <location>
        <begin position="201"/>
        <end position="341"/>
    </location>
</feature>
<dbReference type="InterPro" id="IPR025959">
    <property type="entry name" value="Winged_HTH_dom"/>
</dbReference>
<dbReference type="InterPro" id="IPR038717">
    <property type="entry name" value="Tc1-like_DDE_dom"/>
</dbReference>
<evidence type="ECO:0000259" key="2">
    <source>
        <dbReference type="Pfam" id="PF13592"/>
    </source>
</evidence>
<evidence type="ECO:0008006" key="5">
    <source>
        <dbReference type="Google" id="ProtNLM"/>
    </source>
</evidence>
<evidence type="ECO:0000313" key="3">
    <source>
        <dbReference type="EMBL" id="KAF2177471.1"/>
    </source>
</evidence>
<reference evidence="3" key="1">
    <citation type="journal article" date="2020" name="Stud. Mycol.">
        <title>101 Dothideomycetes genomes: a test case for predicting lifestyles and emergence of pathogens.</title>
        <authorList>
            <person name="Haridas S."/>
            <person name="Albert R."/>
            <person name="Binder M."/>
            <person name="Bloem J."/>
            <person name="Labutti K."/>
            <person name="Salamov A."/>
            <person name="Andreopoulos B."/>
            <person name="Baker S."/>
            <person name="Barry K."/>
            <person name="Bills G."/>
            <person name="Bluhm B."/>
            <person name="Cannon C."/>
            <person name="Castanera R."/>
            <person name="Culley D."/>
            <person name="Daum C."/>
            <person name="Ezra D."/>
            <person name="Gonzalez J."/>
            <person name="Henrissat B."/>
            <person name="Kuo A."/>
            <person name="Liang C."/>
            <person name="Lipzen A."/>
            <person name="Lutzoni F."/>
            <person name="Magnuson J."/>
            <person name="Mondo S."/>
            <person name="Nolan M."/>
            <person name="Ohm R."/>
            <person name="Pangilinan J."/>
            <person name="Park H.-J."/>
            <person name="Ramirez L."/>
            <person name="Alfaro M."/>
            <person name="Sun H."/>
            <person name="Tritt A."/>
            <person name="Yoshinaga Y."/>
            <person name="Zwiers L.-H."/>
            <person name="Turgeon B."/>
            <person name="Goodwin S."/>
            <person name="Spatafora J."/>
            <person name="Crous P."/>
            <person name="Grigoriev I."/>
        </authorList>
    </citation>
    <scope>NUCLEOTIDE SEQUENCE</scope>
    <source>
        <strain evidence="3">CBS 207.26</strain>
    </source>
</reference>
<dbReference type="Gene3D" id="3.30.420.10">
    <property type="entry name" value="Ribonuclease H-like superfamily/Ribonuclease H"/>
    <property type="match status" value="1"/>
</dbReference>
<evidence type="ECO:0000313" key="4">
    <source>
        <dbReference type="Proteomes" id="UP000800200"/>
    </source>
</evidence>
<dbReference type="GO" id="GO:0003676">
    <property type="term" value="F:nucleic acid binding"/>
    <property type="evidence" value="ECO:0007669"/>
    <property type="project" value="InterPro"/>
</dbReference>
<dbReference type="InterPro" id="IPR036397">
    <property type="entry name" value="RNaseH_sf"/>
</dbReference>
<dbReference type="EMBL" id="ML994688">
    <property type="protein sequence ID" value="KAF2177471.1"/>
    <property type="molecule type" value="Genomic_DNA"/>
</dbReference>
<dbReference type="SUPFAM" id="SSF46689">
    <property type="entry name" value="Homeodomain-like"/>
    <property type="match status" value="1"/>
</dbReference>
<dbReference type="InterPro" id="IPR009057">
    <property type="entry name" value="Homeodomain-like_sf"/>
</dbReference>
<dbReference type="NCBIfam" id="NF033545">
    <property type="entry name" value="transpos_IS630"/>
    <property type="match status" value="1"/>
</dbReference>